<evidence type="ECO:0000313" key="2">
    <source>
        <dbReference type="EMBL" id="KAH6643418.1"/>
    </source>
</evidence>
<dbReference type="GeneID" id="70123924"/>
<sequence>MAQNDNGVWTRSPTATLINDGTRSQSSIHTMSFGNFGTEKLSGDVKKLLGILEALNRPQKEFRNLLGQLKALFTVIQNLSDGALEYSLDGIPDPAQDRLWHAVGNISEQCCNTMEPLEHSFEQELLNTRAFQSSQPSLLHEPSWPYNENIVAICVHTDVLSVLQKAIKLESMKKQTGPGDMPDAAYTLASTISHKASTLVADIDENYCFDQKNYERVIEDLKNALQNALSVARAMPSKSVNKHWTITRETSRLYTGRREELDTIFKAFTPATNTNQRRFVVQGVPGSGKSDLVLKYAEEHITSYWGVFWLDASSRENAKECYAEIGRCGGVEPIEKAAKHWLSHLHSSYTWLLIIDNADDGELSLEDLFPPSVPGFAQGCILVTTRNPGHLEHGTTGRLELKEMDDADANELLLRAANVEEPWKDGPIELAKKICKHLHYLPLALLHAGRAIRDGLCKLAEYINFFNSQASRIRRSRQRRRDRSMSRSQKRIKEDDEHMSIFGSYEILYESLEGAAARDTIGKYQDALQLLRILSYMHFSNIRLDVITRAATNPIMENHFRKEQENKDAAILQRIGPLPRPPLSARIKGLAIRIRSHSLLTPKPTLPDVLKDRDELASELAEDVFSDVHRALKVLVNRGLVSRGKDRAGIKREQDRYHMHPLVHQWVRERPQCSVGEGALYCQIATTILSRAVRLAGKDEDGEKEMRRDMKPHIDNVLDYSKKLQRDLQENRQRKRTHIWSLLFGDSEPKELGGTRAYEFGRFSRVYIECGAFSEAEELLQRVHNYVTARLGHDHEISHVVKQALAFTLWNETHWNDAAQLLRQVYVSRTKTLGSMHPLTIQITNKVGESALTQGRITEALQLHQKAKACLIEIHGEQHHEVLKTTRLIARCYFYRLDWKSAVALHREASSGLRKLWEKDATDELTEENVLDSEEDFAMALIRLERDNYDDALKIMRHVMDRRTEILGKEAPFALVAKANYGQILSKCGRFPEAKILMRKTLDVAERNYHEDHLGVIAGKGWYGKVLLENGELEEAAYYFRQAMKKEHYSKAAADDGEHPDRIMVVWLYVRCLKQEGKFNEALKLCKELEINIPLIGGKGLGNKHVFAEMLPGIIEDIKKLQTSADCVRDSGSVARQRRNVS</sequence>
<reference evidence="2" key="1">
    <citation type="journal article" date="2021" name="Nat. Commun.">
        <title>Genetic determinants of endophytism in the Arabidopsis root mycobiome.</title>
        <authorList>
            <person name="Mesny F."/>
            <person name="Miyauchi S."/>
            <person name="Thiergart T."/>
            <person name="Pickel B."/>
            <person name="Atanasova L."/>
            <person name="Karlsson M."/>
            <person name="Huettel B."/>
            <person name="Barry K.W."/>
            <person name="Haridas S."/>
            <person name="Chen C."/>
            <person name="Bauer D."/>
            <person name="Andreopoulos W."/>
            <person name="Pangilinan J."/>
            <person name="LaButti K."/>
            <person name="Riley R."/>
            <person name="Lipzen A."/>
            <person name="Clum A."/>
            <person name="Drula E."/>
            <person name="Henrissat B."/>
            <person name="Kohler A."/>
            <person name="Grigoriev I.V."/>
            <person name="Martin F.M."/>
            <person name="Hacquard S."/>
        </authorList>
    </citation>
    <scope>NUCLEOTIDE SEQUENCE</scope>
    <source>
        <strain evidence="2">MPI-SDFR-AT-0073</strain>
    </source>
</reference>
<dbReference type="SUPFAM" id="SSF48452">
    <property type="entry name" value="TPR-like"/>
    <property type="match status" value="2"/>
</dbReference>
<dbReference type="InterPro" id="IPR027417">
    <property type="entry name" value="P-loop_NTPase"/>
</dbReference>
<dbReference type="PANTHER" id="PTHR46082:SF6">
    <property type="entry name" value="AAA+ ATPASE DOMAIN-CONTAINING PROTEIN-RELATED"/>
    <property type="match status" value="1"/>
</dbReference>
<dbReference type="RefSeq" id="XP_045951348.1">
    <property type="nucleotide sequence ID" value="XM_046095031.1"/>
</dbReference>
<dbReference type="SUPFAM" id="SSF52540">
    <property type="entry name" value="P-loop containing nucleoside triphosphate hydrolases"/>
    <property type="match status" value="1"/>
</dbReference>
<feature type="region of interest" description="Disordered" evidence="1">
    <location>
        <begin position="1"/>
        <end position="21"/>
    </location>
</feature>
<keyword evidence="3" id="KW-1185">Reference proteome</keyword>
<dbReference type="Gene3D" id="1.25.40.10">
    <property type="entry name" value="Tetratricopeptide repeat domain"/>
    <property type="match status" value="2"/>
</dbReference>
<dbReference type="Pfam" id="PF13424">
    <property type="entry name" value="TPR_12"/>
    <property type="match status" value="2"/>
</dbReference>
<dbReference type="EMBL" id="JAGPXC010000013">
    <property type="protein sequence ID" value="KAH6643418.1"/>
    <property type="molecule type" value="Genomic_DNA"/>
</dbReference>
<proteinExistence type="predicted"/>
<evidence type="ECO:0000256" key="1">
    <source>
        <dbReference type="SAM" id="MobiDB-lite"/>
    </source>
</evidence>
<organism evidence="2 3">
    <name type="scientific">Truncatella angustata</name>
    <dbReference type="NCBI Taxonomy" id="152316"/>
    <lineage>
        <taxon>Eukaryota</taxon>
        <taxon>Fungi</taxon>
        <taxon>Dikarya</taxon>
        <taxon>Ascomycota</taxon>
        <taxon>Pezizomycotina</taxon>
        <taxon>Sordariomycetes</taxon>
        <taxon>Xylariomycetidae</taxon>
        <taxon>Amphisphaeriales</taxon>
        <taxon>Sporocadaceae</taxon>
        <taxon>Truncatella</taxon>
    </lineage>
</organism>
<dbReference type="OrthoDB" id="5086500at2759"/>
<gene>
    <name evidence="2" type="ORF">BKA67DRAFT_134730</name>
</gene>
<evidence type="ECO:0000313" key="3">
    <source>
        <dbReference type="Proteomes" id="UP000758603"/>
    </source>
</evidence>
<evidence type="ECO:0008006" key="4">
    <source>
        <dbReference type="Google" id="ProtNLM"/>
    </source>
</evidence>
<comment type="caution">
    <text evidence="2">The sequence shown here is derived from an EMBL/GenBank/DDBJ whole genome shotgun (WGS) entry which is preliminary data.</text>
</comment>
<protein>
    <recommendedName>
        <fullName evidence="4">NB-ARC domain-containing protein</fullName>
    </recommendedName>
</protein>
<dbReference type="InterPro" id="IPR053137">
    <property type="entry name" value="NLR-like"/>
</dbReference>
<accession>A0A9P8RFE3</accession>
<dbReference type="AlphaFoldDB" id="A0A9P8RFE3"/>
<name>A0A9P8RFE3_9PEZI</name>
<dbReference type="Proteomes" id="UP000758603">
    <property type="component" value="Unassembled WGS sequence"/>
</dbReference>
<dbReference type="InterPro" id="IPR011990">
    <property type="entry name" value="TPR-like_helical_dom_sf"/>
</dbReference>
<dbReference type="Gene3D" id="3.40.50.300">
    <property type="entry name" value="P-loop containing nucleotide triphosphate hydrolases"/>
    <property type="match status" value="1"/>
</dbReference>
<dbReference type="PANTHER" id="PTHR46082">
    <property type="entry name" value="ATP/GTP-BINDING PROTEIN-RELATED"/>
    <property type="match status" value="1"/>
</dbReference>